<evidence type="ECO:0000313" key="3">
    <source>
        <dbReference type="Proteomes" id="UP000053831"/>
    </source>
</evidence>
<name>A0A0M8MVI7_ESCWE</name>
<keyword evidence="3" id="KW-1185">Reference proteome</keyword>
<dbReference type="OrthoDB" id="10539461at2759"/>
<dbReference type="Proteomes" id="UP000053831">
    <property type="component" value="Unassembled WGS sequence"/>
</dbReference>
<sequence length="85" mass="9650">MSVRAMSVKGQAGWTPPMVADPARFEKREERGNTRMELPPDAYLSETGKDLFALRGNKFNTEGRPEMVEVNQLRMTKFSFDISVP</sequence>
<feature type="region of interest" description="Disordered" evidence="1">
    <location>
        <begin position="1"/>
        <end position="23"/>
    </location>
</feature>
<proteinExistence type="predicted"/>
<evidence type="ECO:0000313" key="2">
    <source>
        <dbReference type="EMBL" id="KOS17677.1"/>
    </source>
</evidence>
<dbReference type="AlphaFoldDB" id="A0A0M8MVI7"/>
<protein>
    <submittedName>
        <fullName evidence="2">Uncharacterized protein</fullName>
    </submittedName>
</protein>
<dbReference type="STRING" id="150374.A0A0M8MVI7"/>
<dbReference type="EMBL" id="LGSR01000022">
    <property type="protein sequence ID" value="KOS17677.1"/>
    <property type="molecule type" value="Genomic_DNA"/>
</dbReference>
<reference evidence="2 3" key="1">
    <citation type="submission" date="2015-07" db="EMBL/GenBank/DDBJ databases">
        <title>The genome of the fungus Escovopsis weberi, a specialized disease agent of ant agriculture.</title>
        <authorList>
            <person name="de Man T.J."/>
            <person name="Stajich J.E."/>
            <person name="Kubicek C.P."/>
            <person name="Chenthamara K."/>
            <person name="Atanasova L."/>
            <person name="Druzhinina I.S."/>
            <person name="Birnbaum S."/>
            <person name="Barribeau S.M."/>
            <person name="Teiling C."/>
            <person name="Suen G."/>
            <person name="Currie C."/>
            <person name="Gerardo N.M."/>
        </authorList>
    </citation>
    <scope>NUCLEOTIDE SEQUENCE [LARGE SCALE GENOMIC DNA]</scope>
</reference>
<comment type="caution">
    <text evidence="2">The sequence shown here is derived from an EMBL/GenBank/DDBJ whole genome shotgun (WGS) entry which is preliminary data.</text>
</comment>
<evidence type="ECO:0000256" key="1">
    <source>
        <dbReference type="SAM" id="MobiDB-lite"/>
    </source>
</evidence>
<gene>
    <name evidence="2" type="ORF">ESCO_002684</name>
</gene>
<organism evidence="2 3">
    <name type="scientific">Escovopsis weberi</name>
    <dbReference type="NCBI Taxonomy" id="150374"/>
    <lineage>
        <taxon>Eukaryota</taxon>
        <taxon>Fungi</taxon>
        <taxon>Dikarya</taxon>
        <taxon>Ascomycota</taxon>
        <taxon>Pezizomycotina</taxon>
        <taxon>Sordariomycetes</taxon>
        <taxon>Hypocreomycetidae</taxon>
        <taxon>Hypocreales</taxon>
        <taxon>Hypocreaceae</taxon>
        <taxon>Escovopsis</taxon>
    </lineage>
</organism>
<accession>A0A0M8MVI7</accession>